<dbReference type="Proteomes" id="UP000814140">
    <property type="component" value="Unassembled WGS sequence"/>
</dbReference>
<gene>
    <name evidence="1" type="ORF">BV25DRAFT_1832403</name>
</gene>
<reference evidence="1" key="2">
    <citation type="journal article" date="2022" name="New Phytol.">
        <title>Evolutionary transition to the ectomycorrhizal habit in the genomes of a hyperdiverse lineage of mushroom-forming fungi.</title>
        <authorList>
            <person name="Looney B."/>
            <person name="Miyauchi S."/>
            <person name="Morin E."/>
            <person name="Drula E."/>
            <person name="Courty P.E."/>
            <person name="Kohler A."/>
            <person name="Kuo A."/>
            <person name="LaButti K."/>
            <person name="Pangilinan J."/>
            <person name="Lipzen A."/>
            <person name="Riley R."/>
            <person name="Andreopoulos W."/>
            <person name="He G."/>
            <person name="Johnson J."/>
            <person name="Nolan M."/>
            <person name="Tritt A."/>
            <person name="Barry K.W."/>
            <person name="Grigoriev I.V."/>
            <person name="Nagy L.G."/>
            <person name="Hibbett D."/>
            <person name="Henrissat B."/>
            <person name="Matheny P.B."/>
            <person name="Labbe J."/>
            <person name="Martin F.M."/>
        </authorList>
    </citation>
    <scope>NUCLEOTIDE SEQUENCE</scope>
    <source>
        <strain evidence="1">HHB10654</strain>
    </source>
</reference>
<accession>A0ACB8SIM5</accession>
<protein>
    <submittedName>
        <fullName evidence="1">Chitin deacetylase</fullName>
    </submittedName>
</protein>
<proteinExistence type="predicted"/>
<comment type="caution">
    <text evidence="1">The sequence shown here is derived from an EMBL/GenBank/DDBJ whole genome shotgun (WGS) entry which is preliminary data.</text>
</comment>
<keyword evidence="2" id="KW-1185">Reference proteome</keyword>
<name>A0ACB8SIM5_9AGAM</name>
<evidence type="ECO:0000313" key="2">
    <source>
        <dbReference type="Proteomes" id="UP000814140"/>
    </source>
</evidence>
<reference evidence="1" key="1">
    <citation type="submission" date="2021-03" db="EMBL/GenBank/DDBJ databases">
        <authorList>
            <consortium name="DOE Joint Genome Institute"/>
            <person name="Ahrendt S."/>
            <person name="Looney B.P."/>
            <person name="Miyauchi S."/>
            <person name="Morin E."/>
            <person name="Drula E."/>
            <person name="Courty P.E."/>
            <person name="Chicoki N."/>
            <person name="Fauchery L."/>
            <person name="Kohler A."/>
            <person name="Kuo A."/>
            <person name="Labutti K."/>
            <person name="Pangilinan J."/>
            <person name="Lipzen A."/>
            <person name="Riley R."/>
            <person name="Andreopoulos W."/>
            <person name="He G."/>
            <person name="Johnson J."/>
            <person name="Barry K.W."/>
            <person name="Grigoriev I.V."/>
            <person name="Nagy L."/>
            <person name="Hibbett D."/>
            <person name="Henrissat B."/>
            <person name="Matheny P.B."/>
            <person name="Labbe J."/>
            <person name="Martin F."/>
        </authorList>
    </citation>
    <scope>NUCLEOTIDE SEQUENCE</scope>
    <source>
        <strain evidence="1">HHB10654</strain>
    </source>
</reference>
<dbReference type="EMBL" id="MU277267">
    <property type="protein sequence ID" value="KAI0056293.1"/>
    <property type="molecule type" value="Genomic_DNA"/>
</dbReference>
<evidence type="ECO:0000313" key="1">
    <source>
        <dbReference type="EMBL" id="KAI0056293.1"/>
    </source>
</evidence>
<sequence length="389" mass="42355">MRTIPLFTGVPVRALFLACLAGAAVAQDRTTEKGEAQITDPNQECTPYTYPPTASQLGNFPPIFTVASVLANDSEAIAMWNSISGKIPTNIEPKGLPNGSTIGVTNYNDTTDPDCWWTIHQCTTPKLAGLPNDISVVPEPRTLGYAFDDGPNCSHNAFYDFLASQNQQATFFYIGSNVMLWPLEAQRAFADGHEISAHTWSHHYMTSLSSEDAFAELWYSLKAIKVATGVTPTSWRPPYGDVDDRIRSIANALGLSTVVWAVDSRDWDFPTITQQAVDTDYQNLINNVTAGTYNTQGTIMLTHELNNFTMSEAVKWHSGLMSAFSHIVPIGVAYNKTQPYLETNFTQSNFSQYAAGQVGIKSSGAAPLIFGGMAPLLVASVAMLVGLFL</sequence>
<organism evidence="1 2">
    <name type="scientific">Artomyces pyxidatus</name>
    <dbReference type="NCBI Taxonomy" id="48021"/>
    <lineage>
        <taxon>Eukaryota</taxon>
        <taxon>Fungi</taxon>
        <taxon>Dikarya</taxon>
        <taxon>Basidiomycota</taxon>
        <taxon>Agaricomycotina</taxon>
        <taxon>Agaricomycetes</taxon>
        <taxon>Russulales</taxon>
        <taxon>Auriscalpiaceae</taxon>
        <taxon>Artomyces</taxon>
    </lineage>
</organism>